<comment type="caution">
    <text evidence="9">The sequence shown here is derived from an EMBL/GenBank/DDBJ whole genome shotgun (WGS) entry which is preliminary data.</text>
</comment>
<dbReference type="Pfam" id="PF02548">
    <property type="entry name" value="Pantoate_transf"/>
    <property type="match status" value="1"/>
</dbReference>
<comment type="pathway">
    <text evidence="1">Cofactor biosynthesis; (R)-pantothenate biosynthesis; (R)-pantoate from 3-methyl-2-oxobutanoate: step 1/2.</text>
</comment>
<feature type="binding site" evidence="5 8">
    <location>
        <position position="118"/>
    </location>
    <ligand>
        <name>Mg(2+)</name>
        <dbReference type="ChEBI" id="CHEBI:18420"/>
    </ligand>
</feature>
<feature type="binding site" evidence="5 7">
    <location>
        <position position="116"/>
    </location>
    <ligand>
        <name>3-methyl-2-oxobutanoate</name>
        <dbReference type="ChEBI" id="CHEBI:11851"/>
    </ligand>
</feature>
<dbReference type="CDD" id="cd06557">
    <property type="entry name" value="KPHMT-like"/>
    <property type="match status" value="1"/>
</dbReference>
<keyword evidence="5 8" id="KW-0479">Metal-binding</keyword>
<keyword evidence="5" id="KW-0963">Cytoplasm</keyword>
<organism evidence="9 10">
    <name type="scientific">candidate division MSBL1 archaeon SCGC-AAA259E17</name>
    <dbReference type="NCBI Taxonomy" id="1698263"/>
    <lineage>
        <taxon>Archaea</taxon>
        <taxon>Methanobacteriati</taxon>
        <taxon>Methanobacteriota</taxon>
        <taxon>candidate division MSBL1</taxon>
    </lineage>
</organism>
<comment type="function">
    <text evidence="5">Catalyzes the reversible reaction in which hydroxymethyl group from 5,10-methylenetetrahydrofolate is transferred onto alpha-ketoisovalerate to form ketopantoate.</text>
</comment>
<comment type="catalytic activity">
    <reaction evidence="5">
        <text>(6R)-5,10-methylene-5,6,7,8-tetrahydrofolate + 3-methyl-2-oxobutanoate + H2O = 2-dehydropantoate + (6S)-5,6,7,8-tetrahydrofolate</text>
        <dbReference type="Rhea" id="RHEA:11824"/>
        <dbReference type="ChEBI" id="CHEBI:11561"/>
        <dbReference type="ChEBI" id="CHEBI:11851"/>
        <dbReference type="ChEBI" id="CHEBI:15377"/>
        <dbReference type="ChEBI" id="CHEBI:15636"/>
        <dbReference type="ChEBI" id="CHEBI:57453"/>
        <dbReference type="EC" id="2.1.2.11"/>
    </reaction>
</comment>
<keyword evidence="3 5" id="KW-0808">Transferase</keyword>
<dbReference type="UniPathway" id="UPA00241"/>
<dbReference type="InterPro" id="IPR003700">
    <property type="entry name" value="Pantoate_hydroxy_MeTrfase"/>
</dbReference>
<feature type="binding site" evidence="5 7">
    <location>
        <begin position="47"/>
        <end position="48"/>
    </location>
    <ligand>
        <name>3-methyl-2-oxobutanoate</name>
        <dbReference type="ChEBI" id="CHEBI:11851"/>
    </ligand>
</feature>
<dbReference type="GO" id="GO:0003864">
    <property type="term" value="F:3-methyl-2-oxobutanoate hydroxymethyltransferase activity"/>
    <property type="evidence" value="ECO:0007669"/>
    <property type="project" value="UniProtKB-UniRule"/>
</dbReference>
<evidence type="ECO:0000256" key="4">
    <source>
        <dbReference type="ARBA" id="ARBA00022993"/>
    </source>
</evidence>
<feature type="binding site" evidence="5 7">
    <location>
        <position position="86"/>
    </location>
    <ligand>
        <name>3-methyl-2-oxobutanoate</name>
        <dbReference type="ChEBI" id="CHEBI:11851"/>
    </ligand>
</feature>
<gene>
    <name evidence="5" type="primary">panB</name>
    <name evidence="9" type="ORF">AKJ64_01715</name>
</gene>
<evidence type="ECO:0000313" key="10">
    <source>
        <dbReference type="Proteomes" id="UP000070373"/>
    </source>
</evidence>
<dbReference type="EC" id="2.1.2.11" evidence="5"/>
<evidence type="ECO:0000256" key="3">
    <source>
        <dbReference type="ARBA" id="ARBA00022679"/>
    </source>
</evidence>
<dbReference type="GO" id="GO:0005737">
    <property type="term" value="C:cytoplasm"/>
    <property type="evidence" value="ECO:0007669"/>
    <property type="project" value="UniProtKB-SubCell"/>
</dbReference>
<keyword evidence="9" id="KW-0489">Methyltransferase</keyword>
<dbReference type="Proteomes" id="UP000070373">
    <property type="component" value="Unassembled WGS sequence"/>
</dbReference>
<feature type="active site" description="Proton acceptor" evidence="5 6">
    <location>
        <position position="185"/>
    </location>
</feature>
<evidence type="ECO:0000256" key="8">
    <source>
        <dbReference type="PIRSR" id="PIRSR000388-3"/>
    </source>
</evidence>
<comment type="cofactor">
    <cofactor evidence="5 8">
        <name>Mg(2+)</name>
        <dbReference type="ChEBI" id="CHEBI:18420"/>
    </cofactor>
    <text evidence="5 8">Binds 1 Mg(2+) ion per subunit.</text>
</comment>
<evidence type="ECO:0000256" key="5">
    <source>
        <dbReference type="HAMAP-Rule" id="MF_00156"/>
    </source>
</evidence>
<dbReference type="FunFam" id="3.20.20.60:FF:000003">
    <property type="entry name" value="3-methyl-2-oxobutanoate hydroxymethyltransferase"/>
    <property type="match status" value="1"/>
</dbReference>
<evidence type="ECO:0000256" key="2">
    <source>
        <dbReference type="ARBA" id="ARBA00008676"/>
    </source>
</evidence>
<comment type="pathway">
    <text evidence="5">Cofactor biosynthesis; coenzyme A biosynthesis.</text>
</comment>
<feature type="binding site" evidence="5 8">
    <location>
        <position position="47"/>
    </location>
    <ligand>
        <name>Mg(2+)</name>
        <dbReference type="ChEBI" id="CHEBI:18420"/>
    </ligand>
</feature>
<dbReference type="AlphaFoldDB" id="A0A133UFL9"/>
<dbReference type="InterPro" id="IPR040442">
    <property type="entry name" value="Pyrv_kinase-like_dom_sf"/>
</dbReference>
<evidence type="ECO:0000313" key="9">
    <source>
        <dbReference type="EMBL" id="KXA92970.1"/>
    </source>
</evidence>
<evidence type="ECO:0000256" key="7">
    <source>
        <dbReference type="PIRSR" id="PIRSR000388-2"/>
    </source>
</evidence>
<dbReference type="NCBIfam" id="NF001452">
    <property type="entry name" value="PRK00311.1"/>
    <property type="match status" value="1"/>
</dbReference>
<dbReference type="PANTHER" id="PTHR20881:SF0">
    <property type="entry name" value="3-METHYL-2-OXOBUTANOATE HYDROXYMETHYLTRANSFERASE"/>
    <property type="match status" value="1"/>
</dbReference>
<proteinExistence type="inferred from homology"/>
<dbReference type="GO" id="GO:0015937">
    <property type="term" value="P:coenzyme A biosynthetic process"/>
    <property type="evidence" value="ECO:0007669"/>
    <property type="project" value="UniProtKB-UniRule"/>
</dbReference>
<sequence length="291" mass="32078">MGKKKITASTLQDMKDRNEKITILTAYDYPTARLLDEAEIDCILVGDSLGNVILGYDNTLPVNMEEMLHHTRAVTRGVDHSFVIADMPFLAHKTGNERAVRNAGRFIQEADAEAVKVEGGSESLEPIEEIVDSGIPVMGHLGLTPQRILQFGGYRVQGKTPEKAKKILEDALKLEEVGVFSVVLESIPQELGKIITERLEIPTIGIGAGSHCDGQVLVLHDILGLSELSPKFVKEYEDLGSSLKEAAKSFQSEVKKSEFPASKHSYNLEKGKLEKLKKFIEKILKSDLLVL</sequence>
<dbReference type="PIRSF" id="PIRSF000388">
    <property type="entry name" value="Pantoate_hydroxy_MeTrfase"/>
    <property type="match status" value="1"/>
</dbReference>
<evidence type="ECO:0000256" key="1">
    <source>
        <dbReference type="ARBA" id="ARBA00005033"/>
    </source>
</evidence>
<comment type="subcellular location">
    <subcellularLocation>
        <location evidence="5">Cytoplasm</location>
    </subcellularLocation>
</comment>
<dbReference type="HAMAP" id="MF_00156">
    <property type="entry name" value="PanB"/>
    <property type="match status" value="1"/>
</dbReference>
<comment type="subunit">
    <text evidence="5">Homodecamer; pentamer of dimers.</text>
</comment>
<dbReference type="PATRIC" id="fig|1698263.3.peg.511"/>
<name>A0A133UFL9_9EURY</name>
<dbReference type="Gene3D" id="3.20.20.60">
    <property type="entry name" value="Phosphoenolpyruvate-binding domains"/>
    <property type="match status" value="1"/>
</dbReference>
<feature type="binding site" evidence="5 8">
    <location>
        <position position="86"/>
    </location>
    <ligand>
        <name>Mg(2+)</name>
        <dbReference type="ChEBI" id="CHEBI:18420"/>
    </ligand>
</feature>
<dbReference type="PANTHER" id="PTHR20881">
    <property type="entry name" value="3-METHYL-2-OXOBUTANOATE HYDROXYMETHYLTRANSFERASE"/>
    <property type="match status" value="1"/>
</dbReference>
<accession>A0A133UFL9</accession>
<dbReference type="EMBL" id="LHXN01000021">
    <property type="protein sequence ID" value="KXA92970.1"/>
    <property type="molecule type" value="Genomic_DNA"/>
</dbReference>
<dbReference type="GO" id="GO:0008168">
    <property type="term" value="F:methyltransferase activity"/>
    <property type="evidence" value="ECO:0007669"/>
    <property type="project" value="UniProtKB-KW"/>
</dbReference>
<dbReference type="GO" id="GO:0015940">
    <property type="term" value="P:pantothenate biosynthetic process"/>
    <property type="evidence" value="ECO:0007669"/>
    <property type="project" value="UniProtKB-UniRule"/>
</dbReference>
<protein>
    <recommendedName>
        <fullName evidence="5">3-methyl-2-oxobutanoate hydroxymethyltransferase</fullName>
        <ecNumber evidence="5">2.1.2.11</ecNumber>
    </recommendedName>
    <alternativeName>
        <fullName evidence="5">Ketopantoate hydroxymethyltransferase</fullName>
        <shortName evidence="5">KPHMT</shortName>
    </alternativeName>
</protein>
<keyword evidence="5 8" id="KW-0460">Magnesium</keyword>
<evidence type="ECO:0000256" key="6">
    <source>
        <dbReference type="PIRSR" id="PIRSR000388-1"/>
    </source>
</evidence>
<reference evidence="9 10" key="1">
    <citation type="journal article" date="2016" name="Sci. Rep.">
        <title>Metabolic traits of an uncultured archaeal lineage -MSBL1- from brine pools of the Red Sea.</title>
        <authorList>
            <person name="Mwirichia R."/>
            <person name="Alam I."/>
            <person name="Rashid M."/>
            <person name="Vinu M."/>
            <person name="Ba-Alawi W."/>
            <person name="Anthony Kamau A."/>
            <person name="Kamanda Ngugi D."/>
            <person name="Goker M."/>
            <person name="Klenk H.P."/>
            <person name="Bajic V."/>
            <person name="Stingl U."/>
        </authorList>
    </citation>
    <scope>NUCLEOTIDE SEQUENCE [LARGE SCALE GENOMIC DNA]</scope>
    <source>
        <strain evidence="9">SCGC-AAA259E17</strain>
    </source>
</reference>
<comment type="similarity">
    <text evidence="2 5">Belongs to the PanB family.</text>
</comment>
<dbReference type="SUPFAM" id="SSF51621">
    <property type="entry name" value="Phosphoenolpyruvate/pyruvate domain"/>
    <property type="match status" value="1"/>
</dbReference>
<dbReference type="InterPro" id="IPR015813">
    <property type="entry name" value="Pyrv/PenolPyrv_kinase-like_dom"/>
</dbReference>
<keyword evidence="10" id="KW-1185">Reference proteome</keyword>
<dbReference type="GO" id="GO:0032259">
    <property type="term" value="P:methylation"/>
    <property type="evidence" value="ECO:0007669"/>
    <property type="project" value="UniProtKB-KW"/>
</dbReference>
<dbReference type="GO" id="GO:0000287">
    <property type="term" value="F:magnesium ion binding"/>
    <property type="evidence" value="ECO:0007669"/>
    <property type="project" value="TreeGrafter"/>
</dbReference>
<dbReference type="NCBIfam" id="TIGR00222">
    <property type="entry name" value="panB"/>
    <property type="match status" value="1"/>
</dbReference>
<keyword evidence="4 5" id="KW-0173">Coenzyme A biosynthesis</keyword>